<sequence length="278" mass="32139">MLKISEMAELANTTRRTLIYYDQKNIFKPKYKTSTDYRYYDYSQLYDLLFILGLRSLNLSLSEIKAIKDQPQASQTAYLLNAQSKVNKKIAEFVRIQQVLEKKIEKQASLDHEVLYKPVIKQRPQITFWCSRQAVNDTEAEVAQLYAEFYKQLDTLTIMDTTKSGYLTNLSIDNLAGYDEATFRMIKEVGSVKHKRLIPVLKKEAANYACVLVDNTTTGIHRGLNQLKTFCRQQHLKTDDYLWQINSGDLAMENGVSKYIWLDFTILNSVDDALIALN</sequence>
<keyword evidence="3" id="KW-0238">DNA-binding</keyword>
<dbReference type="SMART" id="SM00422">
    <property type="entry name" value="HTH_MERR"/>
    <property type="match status" value="1"/>
</dbReference>
<organism evidence="6 7">
    <name type="scientific">Lactiplantibacillus dongliensis</name>
    <dbReference type="NCBI Taxonomy" id="2559919"/>
    <lineage>
        <taxon>Bacteria</taxon>
        <taxon>Bacillati</taxon>
        <taxon>Bacillota</taxon>
        <taxon>Bacilli</taxon>
        <taxon>Lactobacillales</taxon>
        <taxon>Lactobacillaceae</taxon>
        <taxon>Lactiplantibacillus</taxon>
    </lineage>
</organism>
<evidence type="ECO:0000313" key="6">
    <source>
        <dbReference type="EMBL" id="MFC6165720.1"/>
    </source>
</evidence>
<evidence type="ECO:0000256" key="2">
    <source>
        <dbReference type="ARBA" id="ARBA00023015"/>
    </source>
</evidence>
<protein>
    <submittedName>
        <fullName evidence="6">MerR family transcriptional regulator</fullName>
    </submittedName>
</protein>
<evidence type="ECO:0000256" key="3">
    <source>
        <dbReference type="ARBA" id="ARBA00023125"/>
    </source>
</evidence>
<dbReference type="InterPro" id="IPR000551">
    <property type="entry name" value="MerR-type_HTH_dom"/>
</dbReference>
<evidence type="ECO:0000259" key="5">
    <source>
        <dbReference type="PROSITE" id="PS50937"/>
    </source>
</evidence>
<gene>
    <name evidence="6" type="ORF">ACFP3T_13705</name>
</gene>
<evidence type="ECO:0000256" key="1">
    <source>
        <dbReference type="ARBA" id="ARBA00022491"/>
    </source>
</evidence>
<evidence type="ECO:0000313" key="7">
    <source>
        <dbReference type="Proteomes" id="UP001596253"/>
    </source>
</evidence>
<dbReference type="Gene3D" id="1.10.1660.10">
    <property type="match status" value="1"/>
</dbReference>
<dbReference type="EMBL" id="JBHSSD010000057">
    <property type="protein sequence ID" value="MFC6165720.1"/>
    <property type="molecule type" value="Genomic_DNA"/>
</dbReference>
<keyword evidence="7" id="KW-1185">Reference proteome</keyword>
<keyword evidence="1" id="KW-0678">Repressor</keyword>
<dbReference type="Pfam" id="PF13411">
    <property type="entry name" value="MerR_1"/>
    <property type="match status" value="1"/>
</dbReference>
<comment type="caution">
    <text evidence="6">The sequence shown here is derived from an EMBL/GenBank/DDBJ whole genome shotgun (WGS) entry which is preliminary data.</text>
</comment>
<feature type="domain" description="HTH merR-type" evidence="5">
    <location>
        <begin position="1"/>
        <end position="70"/>
    </location>
</feature>
<dbReference type="PROSITE" id="PS50937">
    <property type="entry name" value="HTH_MERR_2"/>
    <property type="match status" value="1"/>
</dbReference>
<dbReference type="SUPFAM" id="SSF46955">
    <property type="entry name" value="Putative DNA-binding domain"/>
    <property type="match status" value="1"/>
</dbReference>
<evidence type="ECO:0000256" key="4">
    <source>
        <dbReference type="ARBA" id="ARBA00023163"/>
    </source>
</evidence>
<dbReference type="PANTHER" id="PTHR30204">
    <property type="entry name" value="REDOX-CYCLING DRUG-SENSING TRANSCRIPTIONAL ACTIVATOR SOXR"/>
    <property type="match status" value="1"/>
</dbReference>
<dbReference type="Proteomes" id="UP001596253">
    <property type="component" value="Unassembled WGS sequence"/>
</dbReference>
<reference evidence="7" key="1">
    <citation type="journal article" date="2019" name="Int. J. Syst. Evol. Microbiol.">
        <title>The Global Catalogue of Microorganisms (GCM) 10K type strain sequencing project: providing services to taxonomists for standard genome sequencing and annotation.</title>
        <authorList>
            <consortium name="The Broad Institute Genomics Platform"/>
            <consortium name="The Broad Institute Genome Sequencing Center for Infectious Disease"/>
            <person name="Wu L."/>
            <person name="Ma J."/>
        </authorList>
    </citation>
    <scope>NUCLEOTIDE SEQUENCE [LARGE SCALE GENOMIC DNA]</scope>
    <source>
        <strain evidence="7">CCM 8932</strain>
    </source>
</reference>
<name>A0ABW1R833_9LACO</name>
<dbReference type="InterPro" id="IPR009061">
    <property type="entry name" value="DNA-bd_dom_put_sf"/>
</dbReference>
<keyword evidence="4" id="KW-0804">Transcription</keyword>
<accession>A0ABW1R833</accession>
<dbReference type="RefSeq" id="WP_137639911.1">
    <property type="nucleotide sequence ID" value="NZ_BJDK01000011.1"/>
</dbReference>
<dbReference type="PANTHER" id="PTHR30204:SF69">
    <property type="entry name" value="MERR-FAMILY TRANSCRIPTIONAL REGULATOR"/>
    <property type="match status" value="1"/>
</dbReference>
<keyword evidence="2" id="KW-0805">Transcription regulation</keyword>
<proteinExistence type="predicted"/>
<dbReference type="InterPro" id="IPR047057">
    <property type="entry name" value="MerR_fam"/>
</dbReference>